<organism evidence="2 3">
    <name type="scientific">Fonsecaea multimorphosa CBS 102226</name>
    <dbReference type="NCBI Taxonomy" id="1442371"/>
    <lineage>
        <taxon>Eukaryota</taxon>
        <taxon>Fungi</taxon>
        <taxon>Dikarya</taxon>
        <taxon>Ascomycota</taxon>
        <taxon>Pezizomycotina</taxon>
        <taxon>Eurotiomycetes</taxon>
        <taxon>Chaetothyriomycetidae</taxon>
        <taxon>Chaetothyriales</taxon>
        <taxon>Herpotrichiellaceae</taxon>
        <taxon>Fonsecaea</taxon>
    </lineage>
</organism>
<feature type="compositionally biased region" description="Acidic residues" evidence="1">
    <location>
        <begin position="142"/>
        <end position="166"/>
    </location>
</feature>
<feature type="compositionally biased region" description="Acidic residues" evidence="1">
    <location>
        <begin position="193"/>
        <end position="205"/>
    </location>
</feature>
<dbReference type="AlphaFoldDB" id="A0A0D2HKX4"/>
<feature type="region of interest" description="Disordered" evidence="1">
    <location>
        <begin position="134"/>
        <end position="166"/>
    </location>
</feature>
<dbReference type="RefSeq" id="XP_016636668.1">
    <property type="nucleotide sequence ID" value="XM_016771529.1"/>
</dbReference>
<dbReference type="EMBL" id="KN848063">
    <property type="protein sequence ID" value="KIY02546.1"/>
    <property type="molecule type" value="Genomic_DNA"/>
</dbReference>
<reference evidence="2 3" key="1">
    <citation type="submission" date="2015-01" db="EMBL/GenBank/DDBJ databases">
        <title>The Genome Sequence of Fonsecaea multimorphosa CBS 102226.</title>
        <authorList>
            <consortium name="The Broad Institute Genomics Platform"/>
            <person name="Cuomo C."/>
            <person name="de Hoog S."/>
            <person name="Gorbushina A."/>
            <person name="Stielow B."/>
            <person name="Teixiera M."/>
            <person name="Abouelleil A."/>
            <person name="Chapman S.B."/>
            <person name="Priest M."/>
            <person name="Young S.K."/>
            <person name="Wortman J."/>
            <person name="Nusbaum C."/>
            <person name="Birren B."/>
        </authorList>
    </citation>
    <scope>NUCLEOTIDE SEQUENCE [LARGE SCALE GENOMIC DNA]</scope>
    <source>
        <strain evidence="2 3">CBS 102226</strain>
    </source>
</reference>
<feature type="region of interest" description="Disordered" evidence="1">
    <location>
        <begin position="42"/>
        <end position="69"/>
    </location>
</feature>
<dbReference type="OrthoDB" id="10319228at2759"/>
<dbReference type="GeneID" id="27706757"/>
<name>A0A0D2HKX4_9EURO</name>
<feature type="compositionally biased region" description="Basic and acidic residues" evidence="1">
    <location>
        <begin position="179"/>
        <end position="192"/>
    </location>
</feature>
<evidence type="ECO:0000313" key="2">
    <source>
        <dbReference type="EMBL" id="KIY02546.1"/>
    </source>
</evidence>
<gene>
    <name evidence="2" type="ORF">Z520_01011</name>
</gene>
<evidence type="ECO:0000313" key="3">
    <source>
        <dbReference type="Proteomes" id="UP000053411"/>
    </source>
</evidence>
<evidence type="ECO:0000256" key="1">
    <source>
        <dbReference type="SAM" id="MobiDB-lite"/>
    </source>
</evidence>
<proteinExistence type="predicted"/>
<feature type="region of interest" description="Disordered" evidence="1">
    <location>
        <begin position="179"/>
        <end position="243"/>
    </location>
</feature>
<accession>A0A0D2HKX4</accession>
<dbReference type="VEuPathDB" id="FungiDB:Z520_01011"/>
<sequence>MTKRPMHRPNARQTQDTAVELVDSTTYMGFIKPRSCPYADTVAAASQTHSPAHTRSHLHTNSSRGKRDDRVQFAGNAAAAAAVEDEDKRFRAYHYTNGAYPDHSFQVEYSDDPRYPAGEYPDGAYPTDTYLVGGVDSGSELVDGDEYEDEDEDEGYDKDEDEDEGYYDMDLDLDPRVEELHDGDKNSAHGDCDCDWDGNADESVDREDPVPDTRAREPIKAEAGGEIKDMEPETRKLQLRLLQ</sequence>
<protein>
    <submittedName>
        <fullName evidence="2">Uncharacterized protein</fullName>
    </submittedName>
</protein>
<keyword evidence="3" id="KW-1185">Reference proteome</keyword>
<dbReference type="Proteomes" id="UP000053411">
    <property type="component" value="Unassembled WGS sequence"/>
</dbReference>
<feature type="compositionally biased region" description="Basic and acidic residues" evidence="1">
    <location>
        <begin position="206"/>
        <end position="236"/>
    </location>
</feature>